<comment type="subcellular location">
    <subcellularLocation>
        <location evidence="1">Cell membrane</location>
        <topology evidence="1">Peripheral membrane protein</topology>
    </subcellularLocation>
</comment>
<proteinExistence type="inferred from homology"/>
<evidence type="ECO:0000256" key="11">
    <source>
        <dbReference type="SAM" id="MobiDB-lite"/>
    </source>
</evidence>
<dbReference type="InterPro" id="IPR003593">
    <property type="entry name" value="AAA+_ATPase"/>
</dbReference>
<dbReference type="InterPro" id="IPR027417">
    <property type="entry name" value="P-loop_NTPase"/>
</dbReference>
<evidence type="ECO:0000256" key="4">
    <source>
        <dbReference type="ARBA" id="ARBA00022475"/>
    </source>
</evidence>
<sequence length="536" mass="58058">MAIRPDDPNEIDMSNLAPNTAGPAGIEEVAPIVRMVGIEKHFNSVAVLKGVNLDIRPGEVHVLLGENGAGKSTLMKILTGIHEPTGGEIVLDGVSHPLVTPREASEAGISIIYQELSVINELSALENLFVGRLPVKRRLGVPVVDWKLMETEARSIIGRLGLGGLDLHKPVGEMPIAHRQIIEIAKSLMKNVRVLVMDEPTSSLTSVETERLFALVRQLKAEGTAVLFISHKLDEVREIGDTFSVLKDGVSTGHGRIADYTNDDLVRMMVGRVVKQRFLAEGSIDRTSMPVLKVENVTSADRKRVRDVSFEVHHGEVLGFAGLVGSGRTDLMNCLFGAERRAGGRIILNGADITPNNPVEAVKSGMAYLTENRRQTGFTPNFTIEGNIAVTKSVKDAPLRGTWGLVDRKAERAVAEEQRRQLSIRCAGIDQSILELSGGNQQKVLVGKWMSIAPSVIIFDEPTRGIDVGAKSQIHEIIRALANAGKAVIMVSSELPEILAVCDRVAVFRNGRIMDTLDGATATEESILSVAMRDGK</sequence>
<dbReference type="Gene3D" id="3.40.50.300">
    <property type="entry name" value="P-loop containing nucleotide triphosphate hydrolases"/>
    <property type="match status" value="2"/>
</dbReference>
<dbReference type="GO" id="GO:0005886">
    <property type="term" value="C:plasma membrane"/>
    <property type="evidence" value="ECO:0007669"/>
    <property type="project" value="UniProtKB-SubCell"/>
</dbReference>
<accession>A0A212LJE0</accession>
<keyword evidence="5" id="KW-0762">Sugar transport</keyword>
<evidence type="ECO:0000256" key="1">
    <source>
        <dbReference type="ARBA" id="ARBA00004202"/>
    </source>
</evidence>
<evidence type="ECO:0000256" key="2">
    <source>
        <dbReference type="ARBA" id="ARBA00005417"/>
    </source>
</evidence>
<feature type="domain" description="ABC transporter" evidence="12">
    <location>
        <begin position="289"/>
        <end position="535"/>
    </location>
</feature>
<dbReference type="FunFam" id="3.40.50.300:FF:000127">
    <property type="entry name" value="Ribose import ATP-binding protein RbsA"/>
    <property type="match status" value="1"/>
</dbReference>
<protein>
    <submittedName>
        <fullName evidence="13">Fused D-allose transporter subunits of ABC superfamily: ATP-binding components</fullName>
    </submittedName>
</protein>
<evidence type="ECO:0000256" key="10">
    <source>
        <dbReference type="ARBA" id="ARBA00023136"/>
    </source>
</evidence>
<comment type="similarity">
    <text evidence="2">Belongs to the ABC transporter superfamily.</text>
</comment>
<keyword evidence="8 13" id="KW-0067">ATP-binding</keyword>
<dbReference type="EMBL" id="FMJD01000009">
    <property type="protein sequence ID" value="SCM77676.1"/>
    <property type="molecule type" value="Genomic_DNA"/>
</dbReference>
<evidence type="ECO:0000256" key="3">
    <source>
        <dbReference type="ARBA" id="ARBA00022448"/>
    </source>
</evidence>
<dbReference type="InterPro" id="IPR003439">
    <property type="entry name" value="ABC_transporter-like_ATP-bd"/>
</dbReference>
<keyword evidence="3" id="KW-0813">Transport</keyword>
<dbReference type="InterPro" id="IPR050107">
    <property type="entry name" value="ABC_carbohydrate_import_ATPase"/>
</dbReference>
<evidence type="ECO:0000313" key="13">
    <source>
        <dbReference type="EMBL" id="SCM77676.1"/>
    </source>
</evidence>
<keyword evidence="10" id="KW-0472">Membrane</keyword>
<dbReference type="PANTHER" id="PTHR43790:SF3">
    <property type="entry name" value="D-ALLOSE IMPORT ATP-BINDING PROTEIN ALSA-RELATED"/>
    <property type="match status" value="1"/>
</dbReference>
<feature type="region of interest" description="Disordered" evidence="11">
    <location>
        <begin position="1"/>
        <end position="20"/>
    </location>
</feature>
<organism evidence="13">
    <name type="scientific">uncultured Pleomorphomonas sp</name>
    <dbReference type="NCBI Taxonomy" id="442121"/>
    <lineage>
        <taxon>Bacteria</taxon>
        <taxon>Pseudomonadati</taxon>
        <taxon>Pseudomonadota</taxon>
        <taxon>Alphaproteobacteria</taxon>
        <taxon>Hyphomicrobiales</taxon>
        <taxon>Pleomorphomonadaceae</taxon>
        <taxon>Pleomorphomonas</taxon>
        <taxon>environmental samples</taxon>
    </lineage>
</organism>
<evidence type="ECO:0000256" key="6">
    <source>
        <dbReference type="ARBA" id="ARBA00022737"/>
    </source>
</evidence>
<evidence type="ECO:0000256" key="7">
    <source>
        <dbReference type="ARBA" id="ARBA00022741"/>
    </source>
</evidence>
<feature type="domain" description="ABC transporter" evidence="12">
    <location>
        <begin position="33"/>
        <end position="273"/>
    </location>
</feature>
<dbReference type="CDD" id="cd03216">
    <property type="entry name" value="ABC_Carb_Monos_I"/>
    <property type="match status" value="1"/>
</dbReference>
<dbReference type="PROSITE" id="PS00211">
    <property type="entry name" value="ABC_TRANSPORTER_1"/>
    <property type="match status" value="1"/>
</dbReference>
<dbReference type="AlphaFoldDB" id="A0A212LJE0"/>
<dbReference type="PROSITE" id="PS50893">
    <property type="entry name" value="ABC_TRANSPORTER_2"/>
    <property type="match status" value="2"/>
</dbReference>
<dbReference type="GO" id="GO:0005524">
    <property type="term" value="F:ATP binding"/>
    <property type="evidence" value="ECO:0007669"/>
    <property type="project" value="UniProtKB-KW"/>
</dbReference>
<reference evidence="13" key="1">
    <citation type="submission" date="2016-08" db="EMBL/GenBank/DDBJ databases">
        <authorList>
            <person name="Seilhamer J.J."/>
        </authorList>
    </citation>
    <scope>NUCLEOTIDE SEQUENCE</scope>
    <source>
        <strain evidence="13">86</strain>
    </source>
</reference>
<gene>
    <name evidence="13" type="primary">alsA</name>
    <name evidence="13" type="ORF">KL86PLE_50006</name>
</gene>
<dbReference type="InterPro" id="IPR017871">
    <property type="entry name" value="ABC_transporter-like_CS"/>
</dbReference>
<dbReference type="CDD" id="cd03215">
    <property type="entry name" value="ABC_Carb_Monos_II"/>
    <property type="match status" value="1"/>
</dbReference>
<evidence type="ECO:0000256" key="9">
    <source>
        <dbReference type="ARBA" id="ARBA00022967"/>
    </source>
</evidence>
<keyword evidence="6" id="KW-0677">Repeat</keyword>
<evidence type="ECO:0000259" key="12">
    <source>
        <dbReference type="PROSITE" id="PS50893"/>
    </source>
</evidence>
<keyword evidence="4" id="KW-1003">Cell membrane</keyword>
<dbReference type="PANTHER" id="PTHR43790">
    <property type="entry name" value="CARBOHYDRATE TRANSPORT ATP-BINDING PROTEIN MG119-RELATED"/>
    <property type="match status" value="1"/>
</dbReference>
<evidence type="ECO:0000256" key="5">
    <source>
        <dbReference type="ARBA" id="ARBA00022597"/>
    </source>
</evidence>
<keyword evidence="7" id="KW-0547">Nucleotide-binding</keyword>
<dbReference type="SMART" id="SM00382">
    <property type="entry name" value="AAA"/>
    <property type="match status" value="2"/>
</dbReference>
<name>A0A212LJE0_9HYPH</name>
<dbReference type="Pfam" id="PF00005">
    <property type="entry name" value="ABC_tran"/>
    <property type="match status" value="2"/>
</dbReference>
<dbReference type="GO" id="GO:0016887">
    <property type="term" value="F:ATP hydrolysis activity"/>
    <property type="evidence" value="ECO:0007669"/>
    <property type="project" value="InterPro"/>
</dbReference>
<evidence type="ECO:0000256" key="8">
    <source>
        <dbReference type="ARBA" id="ARBA00022840"/>
    </source>
</evidence>
<dbReference type="SUPFAM" id="SSF52540">
    <property type="entry name" value="P-loop containing nucleoside triphosphate hydrolases"/>
    <property type="match status" value="2"/>
</dbReference>
<keyword evidence="9" id="KW-1278">Translocase</keyword>